<evidence type="ECO:0000256" key="2">
    <source>
        <dbReference type="ARBA" id="ARBA00005343"/>
    </source>
</evidence>
<feature type="signal peptide" evidence="14">
    <location>
        <begin position="1"/>
        <end position="15"/>
    </location>
</feature>
<keyword evidence="4 11" id="KW-0812">Transmembrane</keyword>
<accession>A0A8C2Z261</accession>
<evidence type="ECO:0000256" key="6">
    <source>
        <dbReference type="ARBA" id="ARBA00022974"/>
    </source>
</evidence>
<evidence type="ECO:0000313" key="17">
    <source>
        <dbReference type="Proteomes" id="UP000694565"/>
    </source>
</evidence>
<dbReference type="GeneTree" id="ENSGT00940000157222"/>
<dbReference type="AlphaFoldDB" id="A0A8C2Z261"/>
<dbReference type="GO" id="GO:0016020">
    <property type="term" value="C:membrane"/>
    <property type="evidence" value="ECO:0007669"/>
    <property type="project" value="UniProtKB-SubCell"/>
</dbReference>
<dbReference type="GeneID" id="117745171"/>
<evidence type="ECO:0000259" key="15">
    <source>
        <dbReference type="Pfam" id="PF01034"/>
    </source>
</evidence>
<dbReference type="InterPro" id="IPR030479">
    <property type="entry name" value="Syndecan_CS"/>
</dbReference>
<dbReference type="InterPro" id="IPR001050">
    <property type="entry name" value="Syndecan"/>
</dbReference>
<reference evidence="16" key="1">
    <citation type="submission" date="2025-08" db="UniProtKB">
        <authorList>
            <consortium name="Ensembl"/>
        </authorList>
    </citation>
    <scope>IDENTIFICATION</scope>
</reference>
<reference evidence="16" key="2">
    <citation type="submission" date="2025-09" db="UniProtKB">
        <authorList>
            <consortium name="Ensembl"/>
        </authorList>
    </citation>
    <scope>IDENTIFICATION</scope>
</reference>
<evidence type="ECO:0000256" key="12">
    <source>
        <dbReference type="SAM" id="MobiDB-lite"/>
    </source>
</evidence>
<evidence type="ECO:0000256" key="11">
    <source>
        <dbReference type="RuleBase" id="RU000649"/>
    </source>
</evidence>
<comment type="similarity">
    <text evidence="2 11">Belongs to the syndecan proteoglycan family.</text>
</comment>
<keyword evidence="17" id="KW-1185">Reference proteome</keyword>
<comment type="similarity">
    <text evidence="3">Belongs to the neurexin family.</text>
</comment>
<feature type="region of interest" description="Disordered" evidence="12">
    <location>
        <begin position="134"/>
        <end position="154"/>
    </location>
</feature>
<dbReference type="PANTHER" id="PTHR10915:SF6">
    <property type="entry name" value="SYNDECAN-2"/>
    <property type="match status" value="1"/>
</dbReference>
<sequence>MRNLRLLFIVGLATGFISEKLFVSSQTTFSATDDLYLEGRSSGDLPIDDEDGDGSGSGSGDYTFSNFTVEEENLWRFLNFSETTVSKGMVPTGPPPSASPLNPSTTAATRMKDAETTTFILPNVDNRDEEVAGPAADGFTQSPSTSSTTMPPSETTVTKFSIDITVFNHTDEDNSLDRWDVSTTKNHGGEVQVENDILAKNGRGSRMYEVDSPENVTSENMWERTEVLAAVISCGVVGLLCAVFLLLFLAYRMKKKDEGSYNLGDTKVSTTAYQKAPTKEFYA</sequence>
<evidence type="ECO:0000256" key="8">
    <source>
        <dbReference type="ARBA" id="ARBA00023136"/>
    </source>
</evidence>
<keyword evidence="5 14" id="KW-0732">Signal</keyword>
<dbReference type="Proteomes" id="UP000694565">
    <property type="component" value="Unplaced"/>
</dbReference>
<comment type="subcellular location">
    <subcellularLocation>
        <location evidence="1 11">Membrane</location>
        <topology evidence="1 11">Single-pass type I membrane protein</topology>
    </subcellularLocation>
</comment>
<feature type="compositionally biased region" description="Low complexity" evidence="12">
    <location>
        <begin position="140"/>
        <end position="154"/>
    </location>
</feature>
<evidence type="ECO:0000313" key="16">
    <source>
        <dbReference type="Ensembl" id="ENSCLMP00005014262.1"/>
    </source>
</evidence>
<feature type="domain" description="Syndecan/Neurexin" evidence="15">
    <location>
        <begin position="221"/>
        <end position="281"/>
    </location>
</feature>
<evidence type="ECO:0000256" key="9">
    <source>
        <dbReference type="ARBA" id="ARBA00023180"/>
    </source>
</evidence>
<evidence type="ECO:0000256" key="3">
    <source>
        <dbReference type="ARBA" id="ARBA00010241"/>
    </source>
</evidence>
<comment type="function">
    <text evidence="11">Cell surface proteoglycan.</text>
</comment>
<evidence type="ECO:0000256" key="4">
    <source>
        <dbReference type="ARBA" id="ARBA00022692"/>
    </source>
</evidence>
<evidence type="ECO:0000256" key="13">
    <source>
        <dbReference type="SAM" id="Phobius"/>
    </source>
</evidence>
<evidence type="ECO:0000256" key="1">
    <source>
        <dbReference type="ARBA" id="ARBA00004479"/>
    </source>
</evidence>
<dbReference type="Pfam" id="PF01034">
    <property type="entry name" value="Syndecan"/>
    <property type="match status" value="1"/>
</dbReference>
<dbReference type="PROSITE" id="PS00964">
    <property type="entry name" value="SYNDECAN"/>
    <property type="match status" value="1"/>
</dbReference>
<keyword evidence="9 11" id="KW-0325">Glycoprotein</keyword>
<protein>
    <recommendedName>
        <fullName evidence="11">Syndecan</fullName>
    </recommendedName>
</protein>
<feature type="chain" id="PRO_5034528938" description="Syndecan" evidence="14">
    <location>
        <begin position="16"/>
        <end position="283"/>
    </location>
</feature>
<dbReference type="GO" id="GO:0016477">
    <property type="term" value="P:cell migration"/>
    <property type="evidence" value="ECO:0007669"/>
    <property type="project" value="TreeGrafter"/>
</dbReference>
<evidence type="ECO:0000256" key="14">
    <source>
        <dbReference type="SAM" id="SignalP"/>
    </source>
</evidence>
<dbReference type="KEGG" id="clum:117745171"/>
<keyword evidence="7 13" id="KW-1133">Transmembrane helix</keyword>
<name>A0A8C2Z261_CYCLU</name>
<dbReference type="InterPro" id="IPR027789">
    <property type="entry name" value="Syndecan/Neurexin_dom"/>
</dbReference>
<evidence type="ECO:0000256" key="5">
    <source>
        <dbReference type="ARBA" id="ARBA00022729"/>
    </source>
</evidence>
<dbReference type="RefSeq" id="XP_034409178.1">
    <property type="nucleotide sequence ID" value="XM_034553287.1"/>
</dbReference>
<organism evidence="16 17">
    <name type="scientific">Cyclopterus lumpus</name>
    <name type="common">Lumpsucker</name>
    <dbReference type="NCBI Taxonomy" id="8103"/>
    <lineage>
        <taxon>Eukaryota</taxon>
        <taxon>Metazoa</taxon>
        <taxon>Chordata</taxon>
        <taxon>Craniata</taxon>
        <taxon>Vertebrata</taxon>
        <taxon>Euteleostomi</taxon>
        <taxon>Actinopterygii</taxon>
        <taxon>Neopterygii</taxon>
        <taxon>Teleostei</taxon>
        <taxon>Neoteleostei</taxon>
        <taxon>Acanthomorphata</taxon>
        <taxon>Eupercaria</taxon>
        <taxon>Perciformes</taxon>
        <taxon>Cottioidei</taxon>
        <taxon>Cottales</taxon>
        <taxon>Cyclopteridae</taxon>
        <taxon>Cyclopterus</taxon>
    </lineage>
</organism>
<dbReference type="Ensembl" id="ENSCLMT00005015213.1">
    <property type="protein sequence ID" value="ENSCLMP00005014262.1"/>
    <property type="gene ID" value="ENSCLMG00005007546.1"/>
</dbReference>
<dbReference type="GO" id="GO:0009986">
    <property type="term" value="C:cell surface"/>
    <property type="evidence" value="ECO:0007669"/>
    <property type="project" value="TreeGrafter"/>
</dbReference>
<keyword evidence="10 11" id="KW-0357">Heparan sulfate</keyword>
<feature type="region of interest" description="Disordered" evidence="12">
    <location>
        <begin position="41"/>
        <end position="63"/>
    </location>
</feature>
<keyword evidence="6 11" id="KW-0654">Proteoglycan</keyword>
<gene>
    <name evidence="16" type="primary">LOC117745171</name>
</gene>
<dbReference type="PANTHER" id="PTHR10915">
    <property type="entry name" value="SYNDECAN"/>
    <property type="match status" value="1"/>
</dbReference>
<keyword evidence="8 13" id="KW-0472">Membrane</keyword>
<proteinExistence type="inferred from homology"/>
<evidence type="ECO:0000256" key="7">
    <source>
        <dbReference type="ARBA" id="ARBA00022989"/>
    </source>
</evidence>
<dbReference type="OrthoDB" id="10044468at2759"/>
<feature type="transmembrane region" description="Helical" evidence="13">
    <location>
        <begin position="227"/>
        <end position="251"/>
    </location>
</feature>
<evidence type="ECO:0000256" key="10">
    <source>
        <dbReference type="ARBA" id="ARBA00023207"/>
    </source>
</evidence>